<dbReference type="EMBL" id="CP129971">
    <property type="protein sequence ID" value="WMN12864.1"/>
    <property type="molecule type" value="Genomic_DNA"/>
</dbReference>
<evidence type="ECO:0000256" key="1">
    <source>
        <dbReference type="SAM" id="SignalP"/>
    </source>
</evidence>
<dbReference type="AlphaFoldDB" id="A0AA51NDB5"/>
<accession>A0AA51NDB5</accession>
<gene>
    <name evidence="2" type="ORF">QYS49_34845</name>
</gene>
<reference evidence="2 3" key="1">
    <citation type="submission" date="2023-08" db="EMBL/GenBank/DDBJ databases">
        <title>Comparative genomics and taxonomic characterization of three novel marine species of genus Marivirga.</title>
        <authorList>
            <person name="Muhammad N."/>
            <person name="Kim S.-G."/>
        </authorList>
    </citation>
    <scope>NUCLEOTIDE SEQUENCE [LARGE SCALE GENOMIC DNA]</scope>
    <source>
        <strain evidence="2 3">BDSF4-3</strain>
    </source>
</reference>
<evidence type="ECO:0008006" key="4">
    <source>
        <dbReference type="Google" id="ProtNLM"/>
    </source>
</evidence>
<name>A0AA51NDB5_9BACT</name>
<protein>
    <recommendedName>
        <fullName evidence="4">Secreted protein</fullName>
    </recommendedName>
</protein>
<organism evidence="2 3">
    <name type="scientific">Marivirga salinarum</name>
    <dbReference type="NCBI Taxonomy" id="3059078"/>
    <lineage>
        <taxon>Bacteria</taxon>
        <taxon>Pseudomonadati</taxon>
        <taxon>Bacteroidota</taxon>
        <taxon>Cytophagia</taxon>
        <taxon>Cytophagales</taxon>
        <taxon>Marivirgaceae</taxon>
        <taxon>Marivirga</taxon>
    </lineage>
</organism>
<keyword evidence="3" id="KW-1185">Reference proteome</keyword>
<proteinExistence type="predicted"/>
<feature type="chain" id="PRO_5041411645" description="Secreted protein" evidence="1">
    <location>
        <begin position="21"/>
        <end position="191"/>
    </location>
</feature>
<dbReference type="KEGG" id="msaa:QYS49_34845"/>
<sequence>MKILFSLTIFLFFFSSFSIAQEEKANHLLFWEKLEQHCGKAYAGKVVTAPVPKDFQQQELRMHFISCGEGQIRIPFVVGENRSRTWIFTLNDNSIQLKHDHRHEDGSPDDITMYGGTSPNTGFDSLQYFPADQETTELIPFAAGNVWWVSISDSTFTYNLRRVSSDKPIRVEFDLTTEVEAPAAPWGWREE</sequence>
<evidence type="ECO:0000313" key="2">
    <source>
        <dbReference type="EMBL" id="WMN12864.1"/>
    </source>
</evidence>
<keyword evidence="1" id="KW-0732">Signal</keyword>
<dbReference type="RefSeq" id="WP_308351222.1">
    <property type="nucleotide sequence ID" value="NZ_CP129971.1"/>
</dbReference>
<evidence type="ECO:0000313" key="3">
    <source>
        <dbReference type="Proteomes" id="UP001230496"/>
    </source>
</evidence>
<feature type="signal peptide" evidence="1">
    <location>
        <begin position="1"/>
        <end position="20"/>
    </location>
</feature>
<dbReference type="Proteomes" id="UP001230496">
    <property type="component" value="Chromosome"/>
</dbReference>